<evidence type="ECO:0000256" key="1">
    <source>
        <dbReference type="SAM" id="Phobius"/>
    </source>
</evidence>
<keyword evidence="3" id="KW-1185">Reference proteome</keyword>
<accession>A0AA88YS65</accession>
<dbReference type="InterPro" id="IPR036259">
    <property type="entry name" value="MFS_trans_sf"/>
</dbReference>
<dbReference type="Proteomes" id="UP001186944">
    <property type="component" value="Unassembled WGS sequence"/>
</dbReference>
<organism evidence="2 3">
    <name type="scientific">Pinctada imbricata</name>
    <name type="common">Atlantic pearl-oyster</name>
    <name type="synonym">Pinctada martensii</name>
    <dbReference type="NCBI Taxonomy" id="66713"/>
    <lineage>
        <taxon>Eukaryota</taxon>
        <taxon>Metazoa</taxon>
        <taxon>Spiralia</taxon>
        <taxon>Lophotrochozoa</taxon>
        <taxon>Mollusca</taxon>
        <taxon>Bivalvia</taxon>
        <taxon>Autobranchia</taxon>
        <taxon>Pteriomorphia</taxon>
        <taxon>Pterioida</taxon>
        <taxon>Pterioidea</taxon>
        <taxon>Pteriidae</taxon>
        <taxon>Pinctada</taxon>
    </lineage>
</organism>
<sequence length="95" mass="10555">MVPDIAREQGISKDSIALMVTLSGLSSIAARVIFGFVSDFSWWNRMVANGISLIILGAATSTVHLFNVDYFFFLYTILLGIVTGEKSFRNNYIKN</sequence>
<comment type="caution">
    <text evidence="2">The sequence shown here is derived from an EMBL/GenBank/DDBJ whole genome shotgun (WGS) entry which is preliminary data.</text>
</comment>
<name>A0AA88YS65_PINIB</name>
<gene>
    <name evidence="2" type="ORF">FSP39_023217</name>
</gene>
<dbReference type="EMBL" id="VSWD01000003">
    <property type="protein sequence ID" value="KAK3106593.1"/>
    <property type="molecule type" value="Genomic_DNA"/>
</dbReference>
<dbReference type="AlphaFoldDB" id="A0AA88YS65"/>
<evidence type="ECO:0008006" key="4">
    <source>
        <dbReference type="Google" id="ProtNLM"/>
    </source>
</evidence>
<evidence type="ECO:0000313" key="2">
    <source>
        <dbReference type="EMBL" id="KAK3106593.1"/>
    </source>
</evidence>
<keyword evidence="1" id="KW-1133">Transmembrane helix</keyword>
<keyword evidence="1" id="KW-0472">Membrane</keyword>
<dbReference type="SUPFAM" id="SSF103473">
    <property type="entry name" value="MFS general substrate transporter"/>
    <property type="match status" value="1"/>
</dbReference>
<protein>
    <recommendedName>
        <fullName evidence="4">Major facilitator superfamily (MFS) profile domain-containing protein</fullName>
    </recommendedName>
</protein>
<proteinExistence type="predicted"/>
<feature type="transmembrane region" description="Helical" evidence="1">
    <location>
        <begin position="46"/>
        <end position="66"/>
    </location>
</feature>
<keyword evidence="1" id="KW-0812">Transmembrane</keyword>
<reference evidence="2" key="1">
    <citation type="submission" date="2019-08" db="EMBL/GenBank/DDBJ databases">
        <title>The improved chromosome-level genome for the pearl oyster Pinctada fucata martensii using PacBio sequencing and Hi-C.</title>
        <authorList>
            <person name="Zheng Z."/>
        </authorList>
    </citation>
    <scope>NUCLEOTIDE SEQUENCE</scope>
    <source>
        <strain evidence="2">ZZ-2019</strain>
        <tissue evidence="2">Adductor muscle</tissue>
    </source>
</reference>
<feature type="transmembrane region" description="Helical" evidence="1">
    <location>
        <begin position="16"/>
        <end position="34"/>
    </location>
</feature>
<evidence type="ECO:0000313" key="3">
    <source>
        <dbReference type="Proteomes" id="UP001186944"/>
    </source>
</evidence>